<dbReference type="EMBL" id="GGEC01085583">
    <property type="protein sequence ID" value="MBX66067.1"/>
    <property type="molecule type" value="Transcribed_RNA"/>
</dbReference>
<evidence type="ECO:0000313" key="1">
    <source>
        <dbReference type="EMBL" id="MBX66067.1"/>
    </source>
</evidence>
<accession>A0A2P2QGQ3</accession>
<proteinExistence type="predicted"/>
<sequence>MRTKRHPCCIMRLCLFALFQECFQV</sequence>
<name>A0A2P2QGQ3_RHIMU</name>
<protein>
    <submittedName>
        <fullName evidence="1">Uncharacterized protein</fullName>
    </submittedName>
</protein>
<reference evidence="1" key="1">
    <citation type="submission" date="2018-02" db="EMBL/GenBank/DDBJ databases">
        <title>Rhizophora mucronata_Transcriptome.</title>
        <authorList>
            <person name="Meera S.P."/>
            <person name="Sreeshan A."/>
            <person name="Augustine A."/>
        </authorList>
    </citation>
    <scope>NUCLEOTIDE SEQUENCE</scope>
    <source>
        <tissue evidence="1">Leaf</tissue>
    </source>
</reference>
<organism evidence="1">
    <name type="scientific">Rhizophora mucronata</name>
    <name type="common">Asiatic mangrove</name>
    <dbReference type="NCBI Taxonomy" id="61149"/>
    <lineage>
        <taxon>Eukaryota</taxon>
        <taxon>Viridiplantae</taxon>
        <taxon>Streptophyta</taxon>
        <taxon>Embryophyta</taxon>
        <taxon>Tracheophyta</taxon>
        <taxon>Spermatophyta</taxon>
        <taxon>Magnoliopsida</taxon>
        <taxon>eudicotyledons</taxon>
        <taxon>Gunneridae</taxon>
        <taxon>Pentapetalae</taxon>
        <taxon>rosids</taxon>
        <taxon>fabids</taxon>
        <taxon>Malpighiales</taxon>
        <taxon>Rhizophoraceae</taxon>
        <taxon>Rhizophora</taxon>
    </lineage>
</organism>
<dbReference type="AlphaFoldDB" id="A0A2P2QGQ3"/>